<dbReference type="PANTHER" id="PTHR15635:SF11">
    <property type="entry name" value="COILED-COIL DOMAIN-CONTAINING PROTEIN 9"/>
    <property type="match status" value="1"/>
</dbReference>
<dbReference type="EMBL" id="BRZM01002551">
    <property type="protein sequence ID" value="GLD74873.1"/>
    <property type="molecule type" value="Genomic_DNA"/>
</dbReference>
<keyword evidence="2" id="KW-0175">Coiled coil</keyword>
<sequence length="117" mass="13378">MSSTVDLKTKEEKDAELDRRIEALRKKNEALVKRYQEIEEDKKKAEQEGIAVTTPRKPKMEKENFTVTVDLSKPTGERELNDWSLGHLAAEDVWESGHRGADDGHRGLMGTEAERWA</sequence>
<feature type="region of interest" description="Disordered" evidence="3">
    <location>
        <begin position="40"/>
        <end position="63"/>
    </location>
</feature>
<dbReference type="PANTHER" id="PTHR15635">
    <property type="entry name" value="COILED-COIL DOMAIN CONTAINING PROTEIN 9"/>
    <property type="match status" value="1"/>
</dbReference>
<evidence type="ECO:0000256" key="1">
    <source>
        <dbReference type="ARBA" id="ARBA00022553"/>
    </source>
</evidence>
<name>A0AAD3NM20_LATJO</name>
<gene>
    <name evidence="4" type="ORF">AKAME5_002620500</name>
</gene>
<protein>
    <submittedName>
        <fullName evidence="4">Coiled-coil domain-containing protein 9 isoform X1</fullName>
    </submittedName>
</protein>
<keyword evidence="1" id="KW-0597">Phosphoprotein</keyword>
<reference evidence="4" key="1">
    <citation type="submission" date="2022-08" db="EMBL/GenBank/DDBJ databases">
        <title>Genome sequencing of akame (Lates japonicus).</title>
        <authorList>
            <person name="Hashiguchi Y."/>
            <person name="Takahashi H."/>
        </authorList>
    </citation>
    <scope>NUCLEOTIDE SEQUENCE</scope>
    <source>
        <strain evidence="4">Kochi</strain>
    </source>
</reference>
<comment type="caution">
    <text evidence="4">The sequence shown here is derived from an EMBL/GenBank/DDBJ whole genome shotgun (WGS) entry which is preliminary data.</text>
</comment>
<keyword evidence="5" id="KW-1185">Reference proteome</keyword>
<organism evidence="4 5">
    <name type="scientific">Lates japonicus</name>
    <name type="common">Japanese lates</name>
    <dbReference type="NCBI Taxonomy" id="270547"/>
    <lineage>
        <taxon>Eukaryota</taxon>
        <taxon>Metazoa</taxon>
        <taxon>Chordata</taxon>
        <taxon>Craniata</taxon>
        <taxon>Vertebrata</taxon>
        <taxon>Euteleostomi</taxon>
        <taxon>Actinopterygii</taxon>
        <taxon>Neopterygii</taxon>
        <taxon>Teleostei</taxon>
        <taxon>Neoteleostei</taxon>
        <taxon>Acanthomorphata</taxon>
        <taxon>Carangaria</taxon>
        <taxon>Carangaria incertae sedis</taxon>
        <taxon>Centropomidae</taxon>
        <taxon>Lates</taxon>
    </lineage>
</organism>
<proteinExistence type="predicted"/>
<evidence type="ECO:0000313" key="4">
    <source>
        <dbReference type="EMBL" id="GLD74873.1"/>
    </source>
</evidence>
<dbReference type="Proteomes" id="UP001279410">
    <property type="component" value="Unassembled WGS sequence"/>
</dbReference>
<accession>A0AAD3NM20</accession>
<evidence type="ECO:0000256" key="3">
    <source>
        <dbReference type="SAM" id="MobiDB-lite"/>
    </source>
</evidence>
<feature type="region of interest" description="Disordered" evidence="3">
    <location>
        <begin position="97"/>
        <end position="117"/>
    </location>
</feature>
<dbReference type="InterPro" id="IPR029336">
    <property type="entry name" value="DUF4594"/>
</dbReference>
<dbReference type="AlphaFoldDB" id="A0AAD3NM20"/>
<evidence type="ECO:0000256" key="2">
    <source>
        <dbReference type="ARBA" id="ARBA00023054"/>
    </source>
</evidence>
<evidence type="ECO:0000313" key="5">
    <source>
        <dbReference type="Proteomes" id="UP001279410"/>
    </source>
</evidence>